<sequence>MLCEPLVWLLATFALRMFLMPAGAVGVCRNVWPLGCAVTAKVGAKFSMWVRKRFVNAYFAFENELRAKES</sequence>
<evidence type="ECO:0000313" key="2">
    <source>
        <dbReference type="Proteomes" id="UP000194999"/>
    </source>
</evidence>
<accession>A0A252BC07</accession>
<proteinExistence type="predicted"/>
<reference evidence="1 2" key="1">
    <citation type="submission" date="2014-06" db="EMBL/GenBank/DDBJ databases">
        <authorList>
            <person name="Ju J."/>
            <person name="Zhang J."/>
        </authorList>
    </citation>
    <scope>NUCLEOTIDE SEQUENCE [LARGE SCALE GENOMIC DNA]</scope>
    <source>
        <strain evidence="1">DmW_048</strain>
    </source>
</reference>
<organism evidence="1 2">
    <name type="scientific">Acetobacter orientalis</name>
    <dbReference type="NCBI Taxonomy" id="146474"/>
    <lineage>
        <taxon>Bacteria</taxon>
        <taxon>Pseudomonadati</taxon>
        <taxon>Pseudomonadota</taxon>
        <taxon>Alphaproteobacteria</taxon>
        <taxon>Acetobacterales</taxon>
        <taxon>Acetobacteraceae</taxon>
        <taxon>Acetobacter</taxon>
    </lineage>
</organism>
<evidence type="ECO:0000313" key="1">
    <source>
        <dbReference type="EMBL" id="OUJ01788.1"/>
    </source>
</evidence>
<dbReference type="AlphaFoldDB" id="A0A252BC07"/>
<dbReference type="EMBL" id="JOOY01000038">
    <property type="protein sequence ID" value="OUJ01788.1"/>
    <property type="molecule type" value="Genomic_DNA"/>
</dbReference>
<dbReference type="Proteomes" id="UP000194999">
    <property type="component" value="Unassembled WGS sequence"/>
</dbReference>
<comment type="caution">
    <text evidence="1">The sequence shown here is derived from an EMBL/GenBank/DDBJ whole genome shotgun (WGS) entry which is preliminary data.</text>
</comment>
<gene>
    <name evidence="1" type="ORF">HK15_07180</name>
</gene>
<name>A0A252BC07_9PROT</name>
<protein>
    <submittedName>
        <fullName evidence="1">Uncharacterized protein</fullName>
    </submittedName>
</protein>